<dbReference type="InterPro" id="IPR015915">
    <property type="entry name" value="Kelch-typ_b-propeller"/>
</dbReference>
<gene>
    <name evidence="2" type="ORF">ACFO6X_05740</name>
</gene>
<dbReference type="Gene3D" id="2.120.10.80">
    <property type="entry name" value="Kelch-type beta propeller"/>
    <property type="match status" value="2"/>
</dbReference>
<evidence type="ECO:0000313" key="2">
    <source>
        <dbReference type="EMBL" id="MFC4788486.1"/>
    </source>
</evidence>
<feature type="signal peptide" evidence="1">
    <location>
        <begin position="1"/>
        <end position="24"/>
    </location>
</feature>
<proteinExistence type="predicted"/>
<keyword evidence="1" id="KW-0732">Signal</keyword>
<dbReference type="SUPFAM" id="SSF117281">
    <property type="entry name" value="Kelch motif"/>
    <property type="match status" value="1"/>
</dbReference>
<dbReference type="Proteomes" id="UP001596001">
    <property type="component" value="Unassembled WGS sequence"/>
</dbReference>
<dbReference type="EMBL" id="JBHSHJ010000003">
    <property type="protein sequence ID" value="MFC4788486.1"/>
    <property type="molecule type" value="Genomic_DNA"/>
</dbReference>
<reference evidence="3" key="1">
    <citation type="journal article" date="2019" name="Int. J. Syst. Evol. Microbiol.">
        <title>The Global Catalogue of Microorganisms (GCM) 10K type strain sequencing project: providing services to taxonomists for standard genome sequencing and annotation.</title>
        <authorList>
            <consortium name="The Broad Institute Genomics Platform"/>
            <consortium name="The Broad Institute Genome Sequencing Center for Infectious Disease"/>
            <person name="Wu L."/>
            <person name="Ma J."/>
        </authorList>
    </citation>
    <scope>NUCLEOTIDE SEQUENCE [LARGE SCALE GENOMIC DNA]</scope>
    <source>
        <strain evidence="3">CCUG 49452</strain>
    </source>
</reference>
<evidence type="ECO:0000256" key="1">
    <source>
        <dbReference type="SAM" id="SignalP"/>
    </source>
</evidence>
<protein>
    <submittedName>
        <fullName evidence="2">Uncharacterized protein</fullName>
    </submittedName>
</protein>
<sequence>MPLSPRWSHCLLLCSMALLPLAHGDGAPAPREQASVYAHIAWPNPLNPDYVPLGQDQFLLFTRQGMRRWDVPTHTFSTVPSWPAHHALKEIWAPLGAGRLVVGRSHDAQDQSTDVVVWWDTQQQAFSLPLPQAQNVRIHALVPLDAQHALVCQQPPTAYGSTQPAHRAAKVLALNHRQLHWVSTPTEALRQRLQAHGVRGQIEDWGSLPNTPTHHPVYFDADACAWKLTHPPNAMRNLPELRIQHHRLPDGRVLVSQAEWNRQNDSTHPTLGPPMVWDATAQHWTPIELTGESASAPRHLHALGLDDLPVRTHKTFIEFLDPQSLRWVRSRQNFPESPWPRVAPLANGQALVLGFDNGEVYKLDQQTKPDRGHLLSAHGRFGVVRQHHGGVLLAGAGQQWSPSNRVQRIDTSQRQAHSAAPMHWPIAYLSGLELADRSVLYFGGAPTGCAPSSWGEPCSQQEAMPSFRYFPAQDRWETVPDLRIHFAHGWHWDTGNSDVVSQWPRHDVLRRRNGNVWYLEAGNPWQRPPEGQAPAPVRLMRWHAGGPPQEVLPLPQHRTQATLLELPATAQGRLVAVVGGQSNHTTPLRSTLLLDERTQRWRSGPPAHYPGGMAVQLHNGRIFKLSLKTQFADSGYQAEIADRRLRRWSRLPPLPLPPTGVGNFRITNMVAAGNRVYLFTNVFDRRSLIWDDVRQRWQVSGPWPQRELAPDYVLPLTPQRLLVRSQERFHVVPYPQAR</sequence>
<name>A0ABV9QAE9_9BURK</name>
<accession>A0ABV9QAE9</accession>
<feature type="chain" id="PRO_5047342794" evidence="1">
    <location>
        <begin position="25"/>
        <end position="738"/>
    </location>
</feature>
<organism evidence="2 3">
    <name type="scientific">Giesbergeria sinuosa</name>
    <dbReference type="NCBI Taxonomy" id="80883"/>
    <lineage>
        <taxon>Bacteria</taxon>
        <taxon>Pseudomonadati</taxon>
        <taxon>Pseudomonadota</taxon>
        <taxon>Betaproteobacteria</taxon>
        <taxon>Burkholderiales</taxon>
        <taxon>Comamonadaceae</taxon>
        <taxon>Giesbergeria</taxon>
    </lineage>
</organism>
<comment type="caution">
    <text evidence="2">The sequence shown here is derived from an EMBL/GenBank/DDBJ whole genome shotgun (WGS) entry which is preliminary data.</text>
</comment>
<evidence type="ECO:0000313" key="3">
    <source>
        <dbReference type="Proteomes" id="UP001596001"/>
    </source>
</evidence>
<dbReference type="RefSeq" id="WP_382430957.1">
    <property type="nucleotide sequence ID" value="NZ_JBHSHJ010000003.1"/>
</dbReference>
<keyword evidence="3" id="KW-1185">Reference proteome</keyword>